<feature type="signal peptide" evidence="3">
    <location>
        <begin position="1"/>
        <end position="16"/>
    </location>
</feature>
<dbReference type="EMBL" id="JARBJD010000135">
    <property type="protein sequence ID" value="KAK2950497.1"/>
    <property type="molecule type" value="Genomic_DNA"/>
</dbReference>
<feature type="compositionally biased region" description="Polar residues" evidence="1">
    <location>
        <begin position="935"/>
        <end position="949"/>
    </location>
</feature>
<evidence type="ECO:0000313" key="5">
    <source>
        <dbReference type="Proteomes" id="UP001281761"/>
    </source>
</evidence>
<feature type="compositionally biased region" description="Acidic residues" evidence="1">
    <location>
        <begin position="967"/>
        <end position="993"/>
    </location>
</feature>
<dbReference type="Proteomes" id="UP001281761">
    <property type="component" value="Unassembled WGS sequence"/>
</dbReference>
<evidence type="ECO:0000256" key="3">
    <source>
        <dbReference type="SAM" id="SignalP"/>
    </source>
</evidence>
<keyword evidence="2" id="KW-0472">Membrane</keyword>
<organism evidence="4 5">
    <name type="scientific">Blattamonas nauphoetae</name>
    <dbReference type="NCBI Taxonomy" id="2049346"/>
    <lineage>
        <taxon>Eukaryota</taxon>
        <taxon>Metamonada</taxon>
        <taxon>Preaxostyla</taxon>
        <taxon>Oxymonadida</taxon>
        <taxon>Blattamonas</taxon>
    </lineage>
</organism>
<feature type="transmembrane region" description="Helical" evidence="2">
    <location>
        <begin position="711"/>
        <end position="731"/>
    </location>
</feature>
<feature type="chain" id="PRO_5045914801" evidence="3">
    <location>
        <begin position="17"/>
        <end position="1040"/>
    </location>
</feature>
<sequence>MLVVLVVLSSLHCLNSTIPHVNDGKILTKKFGPQRYKKPNFFEGIGRGFYSMWRPVRNAVEFGKSITDYLEDLSENKQNEQHQEEGDDPSIDPSTGTWNDKSIPHIAQALSFLLETNISDLSTELASMADMSDEYPAAPWDTFIQAVLGWFIGIGISWLACLVMWLVVDGYFCIWCCWQCCIGCARCCNCCCRCCRNRKPICTFGCYDKNGPKKMWIKDSKIIWTLLTAGLLFGAIVAAVAAISIPTVLNKISGLSDDLIQLPPSVASRVMPPLMTTLPAALAPLSTIASDLDSDTLPLLNVWDQLFRLDRLLRADQFVIRLVHCLSSLFDLQSPYDNLGSLFELFKLPMLKTFQNFTFTADVVPCDTFEGEVTLTNIQVEDSIQSTLLSQFYNLDTLSLSMNDEKDSQGHPELIQKRIENIQWLNSYLGSASHASDITSAKSLLSTFQANVFSHKFLDDIMDTFEQTFKIGTTYTRTPESNKCFTDLTDFKNSFASVVPGPAAYAAVGPVVKRARDLAKILTYNTPWSRRELAKTVKQQIVPGNDGKTATFMLISDAELEQISILSDPSNFISFTSPSCNSLRDNIANIAQQIKHEYSAYDTTAFQRILDRRLRFSENYGTENRTKTKLNTLLGKVEDVTSSYVCLLKDDNYTSRLVAENMKDDGKLLRSRGRTLVWLQLAVILAYILMIVVNWTCPNDTCLCCQNLASSIYYIVIGASFLVFALLAIVLQHIQDVLYSDKAGVGLMPLVESFDLPDGLVRDCAIYVLQGPGYRSEENGRKEMPNPLGELLDVLLLGGMATNGVDGSLEKMFGDENGIVSPAFKAKLAPIEQELNTTLASFFFSVCDETDTEKGVFTYNNLGRSVYEIVDVIGLDVVNVLMMFFFSFSLASVLLIPQTVCTSVGRIHWPRYNRARDDPDYAERWDEEDRKEAMQRSTPNDAQLHQQGQPGEHGNEDWSGQPQQTEEMGEADKEEAGDDELPVAPTEEEDEEGDGTRLVKRRATNQNTTRGVLPTEEFSPPNPPDMKTSPRSITREKKLD</sequence>
<evidence type="ECO:0000313" key="4">
    <source>
        <dbReference type="EMBL" id="KAK2950497.1"/>
    </source>
</evidence>
<evidence type="ECO:0000256" key="2">
    <source>
        <dbReference type="SAM" id="Phobius"/>
    </source>
</evidence>
<name>A0ABQ9XDB6_9EUKA</name>
<feature type="region of interest" description="Disordered" evidence="1">
    <location>
        <begin position="923"/>
        <end position="1040"/>
    </location>
</feature>
<protein>
    <submittedName>
        <fullName evidence="4">Uncharacterized protein</fullName>
    </submittedName>
</protein>
<keyword evidence="3" id="KW-0732">Signal</keyword>
<accession>A0ABQ9XDB6</accession>
<gene>
    <name evidence="4" type="ORF">BLNAU_14615</name>
</gene>
<feature type="transmembrane region" description="Helical" evidence="2">
    <location>
        <begin position="222"/>
        <end position="246"/>
    </location>
</feature>
<feature type="compositionally biased region" description="Basic and acidic residues" evidence="1">
    <location>
        <begin position="923"/>
        <end position="934"/>
    </location>
</feature>
<feature type="transmembrane region" description="Helical" evidence="2">
    <location>
        <begin position="147"/>
        <end position="168"/>
    </location>
</feature>
<keyword evidence="5" id="KW-1185">Reference proteome</keyword>
<proteinExistence type="predicted"/>
<reference evidence="4 5" key="1">
    <citation type="journal article" date="2022" name="bioRxiv">
        <title>Genomics of Preaxostyla Flagellates Illuminates Evolutionary Transitions and the Path Towards Mitochondrial Loss.</title>
        <authorList>
            <person name="Novak L.V.F."/>
            <person name="Treitli S.C."/>
            <person name="Pyrih J."/>
            <person name="Halakuc P."/>
            <person name="Pipaliya S.V."/>
            <person name="Vacek V."/>
            <person name="Brzon O."/>
            <person name="Soukal P."/>
            <person name="Eme L."/>
            <person name="Dacks J.B."/>
            <person name="Karnkowska A."/>
            <person name="Elias M."/>
            <person name="Hampl V."/>
        </authorList>
    </citation>
    <scope>NUCLEOTIDE SEQUENCE [LARGE SCALE GENOMIC DNA]</scope>
    <source>
        <strain evidence="4">NAU3</strain>
        <tissue evidence="4">Gut</tissue>
    </source>
</reference>
<comment type="caution">
    <text evidence="4">The sequence shown here is derived from an EMBL/GenBank/DDBJ whole genome shotgun (WGS) entry which is preliminary data.</text>
</comment>
<feature type="transmembrane region" description="Helical" evidence="2">
    <location>
        <begin position="676"/>
        <end position="696"/>
    </location>
</feature>
<keyword evidence="2" id="KW-1133">Transmembrane helix</keyword>
<evidence type="ECO:0000256" key="1">
    <source>
        <dbReference type="SAM" id="MobiDB-lite"/>
    </source>
</evidence>
<keyword evidence="2" id="KW-0812">Transmembrane</keyword>